<dbReference type="EMBL" id="JRYB01000001">
    <property type="protein sequence ID" value="OIJ41697.1"/>
    <property type="molecule type" value="Genomic_DNA"/>
</dbReference>
<evidence type="ECO:0000313" key="4">
    <source>
        <dbReference type="Proteomes" id="UP000180246"/>
    </source>
</evidence>
<evidence type="ECO:0000313" key="3">
    <source>
        <dbReference type="EMBL" id="OIJ41697.1"/>
    </source>
</evidence>
<reference evidence="3 4" key="1">
    <citation type="submission" date="2014-10" db="EMBL/GenBank/DDBJ databases">
        <authorList>
            <person name="Seo M.-J."/>
            <person name="Seok Y.J."/>
            <person name="Cha I.-T."/>
        </authorList>
    </citation>
    <scope>NUCLEOTIDE SEQUENCE [LARGE SCALE GENOMIC DNA]</scope>
    <source>
        <strain evidence="3 4">NEU</strain>
    </source>
</reference>
<comment type="caution">
    <text evidence="3">The sequence shown here is derived from an EMBL/GenBank/DDBJ whole genome shotgun (WGS) entry which is preliminary data.</text>
</comment>
<sequence length="134" mass="14370">MRHPGSLLAVFLAVTHGACAASQAEPVRLPLAPAIHPERMPRDAACAGLIERALARDAEGGFKLAGMLITHTDPKPGHSTEALRPTGSHPADIPSRQLDGTFRALFVNCETRQAYVSKRGAVIDITYWYGPFGL</sequence>
<dbReference type="AlphaFoldDB" id="A0A1S2N9E3"/>
<protein>
    <recommendedName>
        <fullName evidence="5">Lipoprotein</fullName>
    </recommendedName>
</protein>
<dbReference type="RefSeq" id="WP_143054496.1">
    <property type="nucleotide sequence ID" value="NZ_JRYB01000001.1"/>
</dbReference>
<gene>
    <name evidence="3" type="ORF">LO55_2065</name>
</gene>
<evidence type="ECO:0008006" key="5">
    <source>
        <dbReference type="Google" id="ProtNLM"/>
    </source>
</evidence>
<evidence type="ECO:0000256" key="2">
    <source>
        <dbReference type="SAM" id="SignalP"/>
    </source>
</evidence>
<evidence type="ECO:0000256" key="1">
    <source>
        <dbReference type="SAM" id="MobiDB-lite"/>
    </source>
</evidence>
<keyword evidence="2" id="KW-0732">Signal</keyword>
<feature type="signal peptide" evidence="2">
    <location>
        <begin position="1"/>
        <end position="20"/>
    </location>
</feature>
<accession>A0A1S2N9E3</accession>
<feature type="chain" id="PRO_5012571433" description="Lipoprotein" evidence="2">
    <location>
        <begin position="21"/>
        <end position="134"/>
    </location>
</feature>
<organism evidence="3 4">
    <name type="scientific">Massilia timonae</name>
    <dbReference type="NCBI Taxonomy" id="47229"/>
    <lineage>
        <taxon>Bacteria</taxon>
        <taxon>Pseudomonadati</taxon>
        <taxon>Pseudomonadota</taxon>
        <taxon>Betaproteobacteria</taxon>
        <taxon>Burkholderiales</taxon>
        <taxon>Oxalobacteraceae</taxon>
        <taxon>Telluria group</taxon>
        <taxon>Massilia</taxon>
    </lineage>
</organism>
<proteinExistence type="predicted"/>
<dbReference type="Proteomes" id="UP000180246">
    <property type="component" value="Unassembled WGS sequence"/>
</dbReference>
<feature type="region of interest" description="Disordered" evidence="1">
    <location>
        <begin position="73"/>
        <end position="94"/>
    </location>
</feature>
<name>A0A1S2N9E3_9BURK</name>